<feature type="compositionally biased region" description="Basic and acidic residues" evidence="7">
    <location>
        <begin position="933"/>
        <end position="947"/>
    </location>
</feature>
<feature type="compositionally biased region" description="Basic residues" evidence="7">
    <location>
        <begin position="1265"/>
        <end position="1275"/>
    </location>
</feature>
<organism evidence="9 10">
    <name type="scientific">Durusdinium trenchii</name>
    <dbReference type="NCBI Taxonomy" id="1381693"/>
    <lineage>
        <taxon>Eukaryota</taxon>
        <taxon>Sar</taxon>
        <taxon>Alveolata</taxon>
        <taxon>Dinophyceae</taxon>
        <taxon>Suessiales</taxon>
        <taxon>Symbiodiniaceae</taxon>
        <taxon>Durusdinium</taxon>
    </lineage>
</organism>
<dbReference type="Proteomes" id="UP001642484">
    <property type="component" value="Unassembled WGS sequence"/>
</dbReference>
<dbReference type="EC" id="2.4.1.18" evidence="4"/>
<dbReference type="Pfam" id="PF08323">
    <property type="entry name" value="Glyco_transf_5"/>
    <property type="match status" value="1"/>
</dbReference>
<dbReference type="InterPro" id="IPR006048">
    <property type="entry name" value="A-amylase/branching_C"/>
</dbReference>
<dbReference type="Pfam" id="PF00534">
    <property type="entry name" value="Glycos_transf_1"/>
    <property type="match status" value="1"/>
</dbReference>
<keyword evidence="10" id="KW-1185">Reference proteome</keyword>
<feature type="compositionally biased region" description="Basic and acidic residues" evidence="7">
    <location>
        <begin position="1276"/>
        <end position="1295"/>
    </location>
</feature>
<dbReference type="InterPro" id="IPR017853">
    <property type="entry name" value="GH"/>
</dbReference>
<feature type="region of interest" description="Disordered" evidence="7">
    <location>
        <begin position="1449"/>
        <end position="1471"/>
    </location>
</feature>
<dbReference type="InterPro" id="IPR013534">
    <property type="entry name" value="Starch_synth_cat_dom"/>
</dbReference>
<dbReference type="InterPro" id="IPR001296">
    <property type="entry name" value="Glyco_trans_1"/>
</dbReference>
<feature type="region of interest" description="Disordered" evidence="7">
    <location>
        <begin position="822"/>
        <end position="877"/>
    </location>
</feature>
<feature type="region of interest" description="Disordered" evidence="7">
    <location>
        <begin position="1043"/>
        <end position="1087"/>
    </location>
</feature>
<feature type="compositionally biased region" description="Acidic residues" evidence="7">
    <location>
        <begin position="991"/>
        <end position="1000"/>
    </location>
</feature>
<dbReference type="PANTHER" id="PTHR43651:SF3">
    <property type="entry name" value="1,4-ALPHA-GLUCAN-BRANCHING ENZYME"/>
    <property type="match status" value="1"/>
</dbReference>
<dbReference type="HAMAP" id="MF_00484">
    <property type="entry name" value="Glycogen_synth"/>
    <property type="match status" value="1"/>
</dbReference>
<dbReference type="PANTHER" id="PTHR43651">
    <property type="entry name" value="1,4-ALPHA-GLUCAN-BRANCHING ENZYME"/>
    <property type="match status" value="1"/>
</dbReference>
<comment type="similarity">
    <text evidence="3">Belongs to the glycosyltransferase 1 family. Bacterial/plant glycogen synthase subfamily.</text>
</comment>
<dbReference type="Gene3D" id="2.60.40.1180">
    <property type="entry name" value="Golgi alpha-mannosidase II"/>
    <property type="match status" value="1"/>
</dbReference>
<dbReference type="InterPro" id="IPR013783">
    <property type="entry name" value="Ig-like_fold"/>
</dbReference>
<evidence type="ECO:0000256" key="2">
    <source>
        <dbReference type="ARBA" id="ARBA00009000"/>
    </source>
</evidence>
<protein>
    <recommendedName>
        <fullName evidence="4">1,4-alpha-glucan branching enzyme</fullName>
        <ecNumber evidence="4">2.4.1.18</ecNumber>
    </recommendedName>
</protein>
<name>A0ABP0MHE4_9DINO</name>
<evidence type="ECO:0000256" key="6">
    <source>
        <dbReference type="ARBA" id="ARBA00022679"/>
    </source>
</evidence>
<dbReference type="Pfam" id="PF02922">
    <property type="entry name" value="CBM_48"/>
    <property type="match status" value="1"/>
</dbReference>
<feature type="compositionally biased region" description="Basic and acidic residues" evidence="7">
    <location>
        <begin position="1127"/>
        <end position="1137"/>
    </location>
</feature>
<evidence type="ECO:0000256" key="4">
    <source>
        <dbReference type="ARBA" id="ARBA00012541"/>
    </source>
</evidence>
<dbReference type="SUPFAM" id="SSF51011">
    <property type="entry name" value="Glycosyl hydrolase domain"/>
    <property type="match status" value="1"/>
</dbReference>
<dbReference type="InterPro" id="IPR006047">
    <property type="entry name" value="GH13_cat_dom"/>
</dbReference>
<gene>
    <name evidence="9" type="ORF">CCMP2556_LOCUS25913</name>
</gene>
<keyword evidence="6" id="KW-0808">Transferase</keyword>
<feature type="compositionally biased region" description="Basic and acidic residues" evidence="7">
    <location>
        <begin position="1238"/>
        <end position="1264"/>
    </location>
</feature>
<dbReference type="Gene3D" id="2.60.40.10">
    <property type="entry name" value="Immunoglobulins"/>
    <property type="match status" value="1"/>
</dbReference>
<feature type="compositionally biased region" description="Acidic residues" evidence="7">
    <location>
        <begin position="894"/>
        <end position="905"/>
    </location>
</feature>
<feature type="region of interest" description="Disordered" evidence="7">
    <location>
        <begin position="1538"/>
        <end position="1589"/>
    </location>
</feature>
<evidence type="ECO:0000256" key="7">
    <source>
        <dbReference type="SAM" id="MobiDB-lite"/>
    </source>
</evidence>
<comment type="similarity">
    <text evidence="2">Belongs to the glycosyl hydrolase 13 family. GlgB subfamily.</text>
</comment>
<dbReference type="Pfam" id="PF00128">
    <property type="entry name" value="Alpha-amylase"/>
    <property type="match status" value="1"/>
</dbReference>
<feature type="region of interest" description="Disordered" evidence="7">
    <location>
        <begin position="894"/>
        <end position="1019"/>
    </location>
</feature>
<dbReference type="InterPro" id="IPR004193">
    <property type="entry name" value="Glyco_hydro_13_N"/>
</dbReference>
<dbReference type="SUPFAM" id="SSF51445">
    <property type="entry name" value="(Trans)glycosidases"/>
    <property type="match status" value="1"/>
</dbReference>
<feature type="region of interest" description="Disordered" evidence="7">
    <location>
        <begin position="1151"/>
        <end position="1295"/>
    </location>
</feature>
<dbReference type="Pfam" id="PF02806">
    <property type="entry name" value="Alpha-amylase_C"/>
    <property type="match status" value="1"/>
</dbReference>
<sequence length="2150" mass="241264">MLPVFKDDPHLCSHESRVMHRINAFRGWKEEFRRNEGGIDQFAEGYNTFGFQRHELEHKWTFTEWLPEARKAFLIGDFNNWENTHPLQPGEFGRWSIDLPDKKDGKWAVPHRSQFRLRIQTECGTVERVPAWTKLARQNLDVNVLNGVMWEPPPSARYRMRHARPHRPENLKIYEAHLGIAGREERTHSYLEFKEILPRIKRLGYNALQIMAVAEHASHSSFGYEVTNFFAPCSRFGTPEELKELVDTAHAYGLTVLMDLAHSHCSSNQIDGIAAMDGTDNCYTHRGHKGKQEQWGASLFDYSKYEVLRFLLSNLRWWIEEYGFDGFRFGGVTSMLYISHGIGKRFGHDYHQYFGGDADIESGTYLMLANYLVKRLLPRSGLTIAEDSSGMPTLCRAVDDGGFGFDYCLSVNIPGMWTKMLQEQPDETWSVSRVVKALQKRRFKEPCIAFSESYAQAMIGSKTLASCLMDAEMYAHMSIKGPQSMVIDRGLALHKMIRLVSMALGGEGYLNFIGNEFAHPDYVELPSQDNGWSFRNAIRRFDLPDAEDLKYKFFEAFDEAMLALDNRFQFMASPRSFCSRKDDSDKVIAFEHGDCLFVFNFHPSTSYTDYRVGHSWNESLRVVLDSDAACFGGQNRLSRERSLPPLDGWDSRYHSTELFLPSRTAQVLVRESLVQGGVTVLLGTGPTSAWPFPAGELLLAPVDADGTISKALNFTTSQGRLSVKLPGPTAFKVYWEVQKGGVTRGSRLRNQGATKVKLPFALETFRVYFPGTYVLDHLGNLKCVGDATDEGDGVPQGCKDAPTCLSRPQYVRAKSQKLLAPSEMPEEPNIEAASHNVPDSWIDVRSPKLSRHGHKDHSTQQKEVPAQEATHEASHEVQAEDVLDGVEEMIDADAEPQPEVEEEPTVAESPEKAEKDSQHSRVLLKENEDDAATEGHQEAVNRDEEVHKGRHIFQSQVVSGFKEPEEMPQAPSAEMALPQEEMSKVANPTDEIQESLEEPQEQVQELSGGAEAPQAVHLERSEVAEPLVEPKMPQASEVVTYVAKAQQEAPKQRRRSQKARDAAAAKVEGQMPRRRSKTKKDFKPPVLQASDLAWLQGVRKVPLQQSSASSASSRQVHSESEPQVQEAQKRDSQKDACDFLAMFPATETLTREAVKASESEPEQKPVLCQRKGSLSLLAESSKGSEGPDMQSSDKQETKPVLCQHKGSMSLLPESSKASEGTDWQSDKQETKPVLCQHKVSEGTDLQSEKQASRSKVDSRQDASRSHSRRRRRRSRKEQTTRSRSQRKDKEEEQLKAMHAARMKALEEEAAAMQATRLKALEEEHAAAMQAARIKALQEEQAAKRKALEEAQAARMQLEAEEAAIRKAEELKQNAAAAAALQAAKTKAMQVAQAEQATRAYAQVPQDPPALLMHPKGSMSLVAEPEAPKAPQQEACQVSLAAAKARQVAQPKFARGAPRSSKSLPPRKEVPVDECPRVTNTFMPHQVQQAQTRLMEEPPMLNYRSKQGSFSLLPDLDAKQCRIEEVFAALEAEHTDLPQDEVQEASSLSLPDGVEVQQTDKDSKEGHTTPTSGTQTPKTKAVSDANSDSGPDYMERVFSLSALDSLLQDPEGKAELRHQLELDELEDKRPKYTSHHLSRPVVVVSSEVNPWSKTGGLAMVAGSYGYEFAMRGHRTMVVSPRYAAYDGAHYIGYTKVWLDGREHEVQFFHLYQDLGDGNGTDYIFVSHECFSRGGLYCDPKDGKEYPDNLFRFSLLTVAALEAPLILNIRGSTFGQDVLFIANDWQTGLLPVYHLYKYRRNNTYRNSRCMFVIHNIGYQGKYRLSKFPIDSYLGLPPEAVEYLQGEDLNLGNDCMNLLSAACLASDRVLTVSPNYAAEIQSPEGGQGLHQILQDKGRQNRMAGILNGIADEWNPKTDPHIPVNYGLRTFEEGKAACKKDLQRSLGLHEDPGAALIGFCGRLCYQKGVHLITQIIPWLLTYEASGVLGRVQVILMGKGEDTYASQLSNAENHNKGRVCGYVGFDPKIEHRMLAGCDFLLMPSQYEPCGLPQMYAQAYGTVPVVHETGGLKDSVLGLWDEQRDRETATGFLFCGFDENHLKERMYQALEVYHKKQDLFKQIQMNGLRTNYYWPQAIDEYERQIDWTLDNDLAAS</sequence>
<feature type="compositionally biased region" description="Basic and acidic residues" evidence="7">
    <location>
        <begin position="1151"/>
        <end position="1163"/>
    </location>
</feature>
<comment type="catalytic activity">
    <reaction evidence="1">
        <text>Transfers a segment of a (1-&gt;4)-alpha-D-glucan chain to a primary hydroxy group in a similar glucan chain.</text>
        <dbReference type="EC" id="2.4.1.18"/>
    </reaction>
</comment>
<feature type="compositionally biased region" description="Basic and acidic residues" evidence="7">
    <location>
        <begin position="1557"/>
        <end position="1566"/>
    </location>
</feature>
<dbReference type="InterPro" id="IPR011835">
    <property type="entry name" value="GS/SS"/>
</dbReference>
<dbReference type="Gene3D" id="3.20.20.80">
    <property type="entry name" value="Glycosidases"/>
    <property type="match status" value="1"/>
</dbReference>
<dbReference type="CDD" id="cd03791">
    <property type="entry name" value="GT5_Glycogen_synthase_DULL1-like"/>
    <property type="match status" value="1"/>
</dbReference>
<accession>A0ABP0MHE4</accession>
<dbReference type="SUPFAM" id="SSF53756">
    <property type="entry name" value="UDP-Glycosyltransferase/glycogen phosphorylase"/>
    <property type="match status" value="1"/>
</dbReference>
<evidence type="ECO:0000313" key="9">
    <source>
        <dbReference type="EMBL" id="CAK9050924.1"/>
    </source>
</evidence>
<dbReference type="EMBL" id="CAXAMN010017668">
    <property type="protein sequence ID" value="CAK9050924.1"/>
    <property type="molecule type" value="Genomic_DNA"/>
</dbReference>
<comment type="caution">
    <text evidence="9">The sequence shown here is derived from an EMBL/GenBank/DDBJ whole genome shotgun (WGS) entry which is preliminary data.</text>
</comment>
<dbReference type="InterPro" id="IPR014756">
    <property type="entry name" value="Ig_E-set"/>
</dbReference>
<reference evidence="9 10" key="1">
    <citation type="submission" date="2024-02" db="EMBL/GenBank/DDBJ databases">
        <authorList>
            <person name="Chen Y."/>
            <person name="Shah S."/>
            <person name="Dougan E. K."/>
            <person name="Thang M."/>
            <person name="Chan C."/>
        </authorList>
    </citation>
    <scope>NUCLEOTIDE SEQUENCE [LARGE SCALE GENOMIC DNA]</scope>
</reference>
<proteinExistence type="inferred from homology"/>
<feature type="compositionally biased region" description="Basic and acidic residues" evidence="7">
    <location>
        <begin position="909"/>
        <end position="926"/>
    </location>
</feature>
<dbReference type="NCBIfam" id="TIGR02095">
    <property type="entry name" value="glgA"/>
    <property type="match status" value="1"/>
</dbReference>
<feature type="compositionally biased region" description="Low complexity" evidence="7">
    <location>
        <begin position="1567"/>
        <end position="1579"/>
    </location>
</feature>
<evidence type="ECO:0000256" key="1">
    <source>
        <dbReference type="ARBA" id="ARBA00000826"/>
    </source>
</evidence>
<keyword evidence="5" id="KW-0328">Glycosyltransferase</keyword>
<evidence type="ECO:0000256" key="3">
    <source>
        <dbReference type="ARBA" id="ARBA00010281"/>
    </source>
</evidence>
<dbReference type="CDD" id="cd02854">
    <property type="entry name" value="E_set_GBE_euk_N"/>
    <property type="match status" value="1"/>
</dbReference>
<dbReference type="InterPro" id="IPR013780">
    <property type="entry name" value="Glyco_hydro_b"/>
</dbReference>
<dbReference type="SUPFAM" id="SSF81296">
    <property type="entry name" value="E set domains"/>
    <property type="match status" value="1"/>
</dbReference>
<feature type="domain" description="Glycosyl hydrolase family 13 catalytic" evidence="8">
    <location>
        <begin position="187"/>
        <end position="539"/>
    </location>
</feature>
<evidence type="ECO:0000313" key="10">
    <source>
        <dbReference type="Proteomes" id="UP001642484"/>
    </source>
</evidence>
<dbReference type="Gene3D" id="3.40.50.2000">
    <property type="entry name" value="Glycogen Phosphorylase B"/>
    <property type="match status" value="2"/>
</dbReference>
<evidence type="ECO:0000256" key="5">
    <source>
        <dbReference type="ARBA" id="ARBA00022676"/>
    </source>
</evidence>
<feature type="region of interest" description="Disordered" evidence="7">
    <location>
        <begin position="1100"/>
        <end position="1139"/>
    </location>
</feature>
<dbReference type="SMART" id="SM00642">
    <property type="entry name" value="Aamy"/>
    <property type="match status" value="1"/>
</dbReference>
<dbReference type="CDD" id="cd11321">
    <property type="entry name" value="AmyAc_bac_euk_BE"/>
    <property type="match status" value="1"/>
</dbReference>
<evidence type="ECO:0000259" key="8">
    <source>
        <dbReference type="SMART" id="SM00642"/>
    </source>
</evidence>